<evidence type="ECO:0000313" key="5">
    <source>
        <dbReference type="Proteomes" id="UP000727907"/>
    </source>
</evidence>
<accession>A0ABS6IEA3</accession>
<feature type="domain" description="SHSP" evidence="3">
    <location>
        <begin position="36"/>
        <end position="140"/>
    </location>
</feature>
<dbReference type="PANTHER" id="PTHR11527">
    <property type="entry name" value="HEAT-SHOCK PROTEIN 20 FAMILY MEMBER"/>
    <property type="match status" value="1"/>
</dbReference>
<gene>
    <name evidence="4" type="ORF">KQ910_04140</name>
</gene>
<dbReference type="RefSeq" id="WP_216957211.1">
    <property type="nucleotide sequence ID" value="NZ_JAHOPB010000001.1"/>
</dbReference>
<dbReference type="EMBL" id="JAHOPB010000001">
    <property type="protein sequence ID" value="MBU8872936.1"/>
    <property type="molecule type" value="Genomic_DNA"/>
</dbReference>
<evidence type="ECO:0000259" key="3">
    <source>
        <dbReference type="PROSITE" id="PS01031"/>
    </source>
</evidence>
<dbReference type="Pfam" id="PF00011">
    <property type="entry name" value="HSP20"/>
    <property type="match status" value="1"/>
</dbReference>
<dbReference type="PROSITE" id="PS01031">
    <property type="entry name" value="SHSP"/>
    <property type="match status" value="1"/>
</dbReference>
<sequence>MAKGDPRDWMWAEALQMLAQAERMHHQVFRPQTAGRLRPSWEPPVDVLETEREVLILAALPGVDVQTVEAVIENGALVLSGERTVPAELRTAKIHRMELPQGRFERRIELPPGHYGEVRRFEVNGCLAVTLAKAVVRRQP</sequence>
<comment type="caution">
    <text evidence="4">The sequence shown here is derived from an EMBL/GenBank/DDBJ whole genome shotgun (WGS) entry which is preliminary data.</text>
</comment>
<dbReference type="InterPro" id="IPR031107">
    <property type="entry name" value="Small_HSP"/>
</dbReference>
<dbReference type="CDD" id="cd06464">
    <property type="entry name" value="ACD_sHsps-like"/>
    <property type="match status" value="1"/>
</dbReference>
<name>A0ABS6IEA3_9HYPH</name>
<dbReference type="InterPro" id="IPR002068">
    <property type="entry name" value="A-crystallin/Hsp20_dom"/>
</dbReference>
<evidence type="ECO:0000256" key="1">
    <source>
        <dbReference type="PROSITE-ProRule" id="PRU00285"/>
    </source>
</evidence>
<evidence type="ECO:0000256" key="2">
    <source>
        <dbReference type="RuleBase" id="RU003616"/>
    </source>
</evidence>
<comment type="similarity">
    <text evidence="1 2">Belongs to the small heat shock protein (HSP20) family.</text>
</comment>
<proteinExistence type="inferred from homology"/>
<organism evidence="4 5">
    <name type="scientific">Reyranella humidisoli</name>
    <dbReference type="NCBI Taxonomy" id="2849149"/>
    <lineage>
        <taxon>Bacteria</taxon>
        <taxon>Pseudomonadati</taxon>
        <taxon>Pseudomonadota</taxon>
        <taxon>Alphaproteobacteria</taxon>
        <taxon>Hyphomicrobiales</taxon>
        <taxon>Reyranellaceae</taxon>
        <taxon>Reyranella</taxon>
    </lineage>
</organism>
<evidence type="ECO:0000313" key="4">
    <source>
        <dbReference type="EMBL" id="MBU8872936.1"/>
    </source>
</evidence>
<keyword evidence="5" id="KW-1185">Reference proteome</keyword>
<protein>
    <submittedName>
        <fullName evidence="4">Hsp20/alpha crystallin family protein</fullName>
    </submittedName>
</protein>
<dbReference type="Proteomes" id="UP000727907">
    <property type="component" value="Unassembled WGS sequence"/>
</dbReference>
<reference evidence="4 5" key="1">
    <citation type="submission" date="2021-06" db="EMBL/GenBank/DDBJ databases">
        <authorList>
            <person name="Lee D.H."/>
        </authorList>
    </citation>
    <scope>NUCLEOTIDE SEQUENCE [LARGE SCALE GENOMIC DNA]</scope>
    <source>
        <strain evidence="4 5">MMS21-HV4-11</strain>
    </source>
</reference>